<gene>
    <name evidence="1" type="ORF">BJ991_001612</name>
</gene>
<keyword evidence="2" id="KW-1185">Reference proteome</keyword>
<accession>A0A7Y9KLB9</accession>
<protein>
    <submittedName>
        <fullName evidence="1">Uncharacterized protein</fullName>
    </submittedName>
</protein>
<dbReference type="Proteomes" id="UP000576969">
    <property type="component" value="Unassembled WGS sequence"/>
</dbReference>
<dbReference type="AlphaFoldDB" id="A0A7Y9KLB9"/>
<reference evidence="1 2" key="1">
    <citation type="submission" date="2020-07" db="EMBL/GenBank/DDBJ databases">
        <title>Sequencing the genomes of 1000 actinobacteria strains.</title>
        <authorList>
            <person name="Klenk H.-P."/>
        </authorList>
    </citation>
    <scope>NUCLEOTIDE SEQUENCE [LARGE SCALE GENOMIC DNA]</scope>
    <source>
        <strain evidence="1 2">DSM 24662</strain>
    </source>
</reference>
<evidence type="ECO:0000313" key="1">
    <source>
        <dbReference type="EMBL" id="NYE19584.1"/>
    </source>
</evidence>
<name>A0A7Y9KLB9_9MICO</name>
<proteinExistence type="predicted"/>
<comment type="caution">
    <text evidence="1">The sequence shown here is derived from an EMBL/GenBank/DDBJ whole genome shotgun (WGS) entry which is preliminary data.</text>
</comment>
<sequence>MAAGEGIVLHRVTVDPEAEIRPVIDRAVRASLD</sequence>
<organism evidence="1 2">
    <name type="scientific">Microbacterium immunditiarum</name>
    <dbReference type="NCBI Taxonomy" id="337480"/>
    <lineage>
        <taxon>Bacteria</taxon>
        <taxon>Bacillati</taxon>
        <taxon>Actinomycetota</taxon>
        <taxon>Actinomycetes</taxon>
        <taxon>Micrococcales</taxon>
        <taxon>Microbacteriaceae</taxon>
        <taxon>Microbacterium</taxon>
    </lineage>
</organism>
<evidence type="ECO:0000313" key="2">
    <source>
        <dbReference type="Proteomes" id="UP000576969"/>
    </source>
</evidence>
<dbReference type="EMBL" id="JACCBV010000001">
    <property type="protein sequence ID" value="NYE19584.1"/>
    <property type="molecule type" value="Genomic_DNA"/>
</dbReference>